<dbReference type="EMBL" id="VUJU01000420">
    <property type="protein sequence ID" value="KAF0770526.1"/>
    <property type="molecule type" value="Genomic_DNA"/>
</dbReference>
<keyword evidence="2" id="KW-0547">Nucleotide-binding</keyword>
<name>A0A6G0ZHA8_APHCR</name>
<keyword evidence="3" id="KW-1185">Reference proteome</keyword>
<gene>
    <name evidence="2" type="ORF">FWK35_00006799</name>
</gene>
<keyword evidence="1" id="KW-0472">Membrane</keyword>
<reference evidence="2 3" key="1">
    <citation type="submission" date="2019-08" db="EMBL/GenBank/DDBJ databases">
        <title>Whole genome of Aphis craccivora.</title>
        <authorList>
            <person name="Voronova N.V."/>
            <person name="Shulinski R.S."/>
            <person name="Bandarenka Y.V."/>
            <person name="Zhorov D.G."/>
            <person name="Warner D."/>
        </authorList>
    </citation>
    <scope>NUCLEOTIDE SEQUENCE [LARGE SCALE GENOMIC DNA]</scope>
    <source>
        <strain evidence="2">180601</strain>
        <tissue evidence="2">Whole Body</tissue>
    </source>
</reference>
<keyword evidence="1" id="KW-1133">Transmembrane helix</keyword>
<protein>
    <submittedName>
        <fullName evidence="2">ATP-dependent DNA helicase PIF1-like</fullName>
    </submittedName>
</protein>
<dbReference type="AlphaFoldDB" id="A0A6G0ZHA8"/>
<dbReference type="Proteomes" id="UP000478052">
    <property type="component" value="Unassembled WGS sequence"/>
</dbReference>
<comment type="caution">
    <text evidence="2">The sequence shown here is derived from an EMBL/GenBank/DDBJ whole genome shotgun (WGS) entry which is preliminary data.</text>
</comment>
<organism evidence="2 3">
    <name type="scientific">Aphis craccivora</name>
    <name type="common">Cowpea aphid</name>
    <dbReference type="NCBI Taxonomy" id="307492"/>
    <lineage>
        <taxon>Eukaryota</taxon>
        <taxon>Metazoa</taxon>
        <taxon>Ecdysozoa</taxon>
        <taxon>Arthropoda</taxon>
        <taxon>Hexapoda</taxon>
        <taxon>Insecta</taxon>
        <taxon>Pterygota</taxon>
        <taxon>Neoptera</taxon>
        <taxon>Paraneoptera</taxon>
        <taxon>Hemiptera</taxon>
        <taxon>Sternorrhyncha</taxon>
        <taxon>Aphidomorpha</taxon>
        <taxon>Aphidoidea</taxon>
        <taxon>Aphididae</taxon>
        <taxon>Aphidini</taxon>
        <taxon>Aphis</taxon>
        <taxon>Aphis</taxon>
    </lineage>
</organism>
<keyword evidence="2" id="KW-0378">Hydrolase</keyword>
<evidence type="ECO:0000256" key="1">
    <source>
        <dbReference type="SAM" id="Phobius"/>
    </source>
</evidence>
<sequence>MAKYLLTRRLGTSYFLQIFVTLLKLRPNSSRRFFQTLLKITKIIFKIRYLADELMTYKSIDSVTYQDNVVNYPTEFLNSLELPYHNLQLKIESPRLCICTRLAVKKIMNNVILLSVCSINLENPCFSHSQLYVTCSSVGIPTKLFIYTHEKKTKRMLYIIIKHINNKHFFFFEIFFLLLLYQFEFNIHNNY</sequence>
<keyword evidence="1" id="KW-0812">Transmembrane</keyword>
<accession>A0A6G0ZHA8</accession>
<evidence type="ECO:0000313" key="2">
    <source>
        <dbReference type="EMBL" id="KAF0770526.1"/>
    </source>
</evidence>
<proteinExistence type="predicted"/>
<evidence type="ECO:0000313" key="3">
    <source>
        <dbReference type="Proteomes" id="UP000478052"/>
    </source>
</evidence>
<feature type="transmembrane region" description="Helical" evidence="1">
    <location>
        <begin position="164"/>
        <end position="183"/>
    </location>
</feature>
<keyword evidence="2" id="KW-0067">ATP-binding</keyword>
<dbReference type="GO" id="GO:0004386">
    <property type="term" value="F:helicase activity"/>
    <property type="evidence" value="ECO:0007669"/>
    <property type="project" value="UniProtKB-KW"/>
</dbReference>
<keyword evidence="2" id="KW-0347">Helicase</keyword>